<dbReference type="GO" id="GO:0101006">
    <property type="term" value="F:protein histidine phosphatase activity"/>
    <property type="evidence" value="ECO:0007669"/>
    <property type="project" value="TreeGrafter"/>
</dbReference>
<keyword evidence="9" id="KW-1185">Reference proteome</keyword>
<dbReference type="SUPFAM" id="SSF143724">
    <property type="entry name" value="PHP14-like"/>
    <property type="match status" value="1"/>
</dbReference>
<dbReference type="PANTHER" id="PTHR12258">
    <property type="entry name" value="JANUS-A/JANUS-B"/>
    <property type="match status" value="1"/>
</dbReference>
<dbReference type="AlphaFoldDB" id="A0AA38J2A4"/>
<comment type="function">
    <text evidence="1">JanA and janB regulate somatic sex differentiation.</text>
</comment>
<organism evidence="8 9">
    <name type="scientific">Zophobas morio</name>
    <dbReference type="NCBI Taxonomy" id="2755281"/>
    <lineage>
        <taxon>Eukaryota</taxon>
        <taxon>Metazoa</taxon>
        <taxon>Ecdysozoa</taxon>
        <taxon>Arthropoda</taxon>
        <taxon>Hexapoda</taxon>
        <taxon>Insecta</taxon>
        <taxon>Pterygota</taxon>
        <taxon>Neoptera</taxon>
        <taxon>Endopterygota</taxon>
        <taxon>Coleoptera</taxon>
        <taxon>Polyphaga</taxon>
        <taxon>Cucujiformia</taxon>
        <taxon>Tenebrionidae</taxon>
        <taxon>Zophobas</taxon>
    </lineage>
</organism>
<protein>
    <recommendedName>
        <fullName evidence="5">Sex-regulated protein janus-A</fullName>
    </recommendedName>
</protein>
<reference evidence="8" key="1">
    <citation type="journal article" date="2023" name="G3 (Bethesda)">
        <title>Whole genome assemblies of Zophobas morio and Tenebrio molitor.</title>
        <authorList>
            <person name="Kaur S."/>
            <person name="Stinson S.A."/>
            <person name="diCenzo G.C."/>
        </authorList>
    </citation>
    <scope>NUCLEOTIDE SEQUENCE</scope>
    <source>
        <strain evidence="8">QUZm001</strain>
    </source>
</reference>
<dbReference type="PANTHER" id="PTHR12258:SF5">
    <property type="entry name" value="BCDNA.GH02250-RELATED"/>
    <property type="match status" value="1"/>
</dbReference>
<evidence type="ECO:0000313" key="8">
    <source>
        <dbReference type="EMBL" id="KAJ3664721.1"/>
    </source>
</evidence>
<evidence type="ECO:0000256" key="1">
    <source>
        <dbReference type="ARBA" id="ARBA00002508"/>
    </source>
</evidence>
<dbReference type="GO" id="GO:0030154">
    <property type="term" value="P:cell differentiation"/>
    <property type="evidence" value="ECO:0007669"/>
    <property type="project" value="UniProtKB-KW"/>
</dbReference>
<evidence type="ECO:0000256" key="4">
    <source>
        <dbReference type="ARBA" id="ARBA00022928"/>
    </source>
</evidence>
<name>A0AA38J2A4_9CUCU</name>
<gene>
    <name evidence="8" type="ORF">Zmor_000269</name>
</gene>
<evidence type="ECO:0000256" key="5">
    <source>
        <dbReference type="ARBA" id="ARBA00068494"/>
    </source>
</evidence>
<dbReference type="InterPro" id="IPR038596">
    <property type="entry name" value="Janus_sf"/>
</dbReference>
<dbReference type="InterPro" id="IPR007702">
    <property type="entry name" value="Janus"/>
</dbReference>
<dbReference type="Pfam" id="PF05005">
    <property type="entry name" value="Ocnus"/>
    <property type="match status" value="1"/>
</dbReference>
<evidence type="ECO:0000256" key="2">
    <source>
        <dbReference type="ARBA" id="ARBA00010971"/>
    </source>
</evidence>
<dbReference type="Gene3D" id="3.50.20.20">
    <property type="entry name" value="Janus/Ocnus"/>
    <property type="match status" value="1"/>
</dbReference>
<comment type="caution">
    <text evidence="8">The sequence shown here is derived from an EMBL/GenBank/DDBJ whole genome shotgun (WGS) entry which is preliminary data.</text>
</comment>
<comment type="similarity">
    <text evidence="2">Belongs to the janus family.</text>
</comment>
<dbReference type="EMBL" id="JALNTZ010000001">
    <property type="protein sequence ID" value="KAJ3664721.1"/>
    <property type="molecule type" value="Genomic_DNA"/>
</dbReference>
<evidence type="ECO:0000256" key="7">
    <source>
        <dbReference type="PIRSR" id="PIRSR607702-2"/>
    </source>
</evidence>
<evidence type="ECO:0000256" key="3">
    <source>
        <dbReference type="ARBA" id="ARBA00022782"/>
    </source>
</evidence>
<evidence type="ECO:0000313" key="9">
    <source>
        <dbReference type="Proteomes" id="UP001168821"/>
    </source>
</evidence>
<sequence>MLSNLLISRLLNCSRWNSQLCKMASVIPQVPDVDIDPDGVFKYILIKLTSPNTEGKIQDKNIVRGYASCPYHADINDKVTEELQALKSSNTIRDWRTKVLGGGRINHDSKSKELKVYGYSTGFGPADHQVTVEILKQKYGDYKITWSDEGY</sequence>
<keyword evidence="3" id="KW-0221">Differentiation</keyword>
<dbReference type="GO" id="GO:0007548">
    <property type="term" value="P:sex differentiation"/>
    <property type="evidence" value="ECO:0007669"/>
    <property type="project" value="UniProtKB-KW"/>
</dbReference>
<feature type="active site" description="Proton acceptor" evidence="6">
    <location>
        <position position="72"/>
    </location>
</feature>
<dbReference type="GO" id="GO:0005829">
    <property type="term" value="C:cytosol"/>
    <property type="evidence" value="ECO:0007669"/>
    <property type="project" value="TreeGrafter"/>
</dbReference>
<keyword evidence="4" id="KW-0726">Sexual differentiation</keyword>
<feature type="binding site" evidence="7">
    <location>
        <position position="42"/>
    </location>
    <ligand>
        <name>substrate</name>
    </ligand>
</feature>
<proteinExistence type="inferred from homology"/>
<accession>A0AA38J2A4</accession>
<dbReference type="FunFam" id="3.50.20.20:FF:000001">
    <property type="entry name" value="14 kDa phosphohistidine phosphatase"/>
    <property type="match status" value="1"/>
</dbReference>
<dbReference type="Proteomes" id="UP001168821">
    <property type="component" value="Unassembled WGS sequence"/>
</dbReference>
<evidence type="ECO:0000256" key="6">
    <source>
        <dbReference type="PIRSR" id="PIRSR607702-1"/>
    </source>
</evidence>